<dbReference type="PROSITE" id="PS50043">
    <property type="entry name" value="HTH_LUXR_2"/>
    <property type="match status" value="1"/>
</dbReference>
<dbReference type="PRINTS" id="PR00038">
    <property type="entry name" value="HTHLUXR"/>
</dbReference>
<dbReference type="SMART" id="SM00421">
    <property type="entry name" value="HTH_LUXR"/>
    <property type="match status" value="1"/>
</dbReference>
<name>A0A564ZI78_9BACT</name>
<dbReference type="Gene3D" id="1.10.10.10">
    <property type="entry name" value="Winged helix-like DNA-binding domain superfamily/Winged helix DNA-binding domain"/>
    <property type="match status" value="1"/>
</dbReference>
<sequence>MERLTPQQLKVLLEFVRGFYACHDRDAYISYLLYGISTLIPAELTAIIDINNHGRIVEIRMKPSAATYPNFPQHFEHYLPQHPHLIYYQQTGDASAVTLSDLLTQRQFHALEVYRELYRPMRVEYVMNMVLSGHRPGLIVIALHRSRRDFSEQDRLVLNLLRSHLVQAYANAEAVRVMRQEIGLLGQAIEARGQGMVFLTKDGRVQLIAGGARQWLMEYFGRPSQRADGLPAAVRSWLRHQEASLEVADEALLPRKPLIVKRAARNLIVRHLCEADRCVLLMEEVCQSRQPLSRELLGLTRREADVLLWVAQGKTNAEIGEILSLSSRTVQKHLEHIFKKFGVETRIAAAQILATGAPPKR</sequence>
<accession>A0A564ZI78</accession>
<keyword evidence="3" id="KW-0804">Transcription</keyword>
<evidence type="ECO:0000256" key="1">
    <source>
        <dbReference type="ARBA" id="ARBA00023015"/>
    </source>
</evidence>
<dbReference type="GO" id="GO:0003677">
    <property type="term" value="F:DNA binding"/>
    <property type="evidence" value="ECO:0007669"/>
    <property type="project" value="UniProtKB-KW"/>
</dbReference>
<dbReference type="AlphaFoldDB" id="A0A564ZI78"/>
<proteinExistence type="predicted"/>
<reference evidence="5 6" key="1">
    <citation type="submission" date="2019-07" db="EMBL/GenBank/DDBJ databases">
        <authorList>
            <person name="Cremers G."/>
        </authorList>
    </citation>
    <scope>NUCLEOTIDE SEQUENCE [LARGE SCALE GENOMIC DNA]</scope>
</reference>
<keyword evidence="1" id="KW-0805">Transcription regulation</keyword>
<dbReference type="InterPro" id="IPR036388">
    <property type="entry name" value="WH-like_DNA-bd_sf"/>
</dbReference>
<gene>
    <name evidence="5" type="ORF">MELA_00723</name>
</gene>
<feature type="domain" description="HTH luxR-type" evidence="4">
    <location>
        <begin position="292"/>
        <end position="357"/>
    </location>
</feature>
<dbReference type="PROSITE" id="PS00622">
    <property type="entry name" value="HTH_LUXR_1"/>
    <property type="match status" value="1"/>
</dbReference>
<dbReference type="InterPro" id="IPR000792">
    <property type="entry name" value="Tscrpt_reg_LuxR_C"/>
</dbReference>
<dbReference type="CDD" id="cd06170">
    <property type="entry name" value="LuxR_C_like"/>
    <property type="match status" value="1"/>
</dbReference>
<evidence type="ECO:0000256" key="3">
    <source>
        <dbReference type="ARBA" id="ARBA00023163"/>
    </source>
</evidence>
<keyword evidence="2" id="KW-0238">DNA-binding</keyword>
<protein>
    <submittedName>
        <fullName evidence="5">LuxR family two component transcriptional regulator</fullName>
    </submittedName>
</protein>
<dbReference type="InterPro" id="IPR016032">
    <property type="entry name" value="Sig_transdc_resp-reg_C-effctor"/>
</dbReference>
<dbReference type="PANTHER" id="PTHR44688:SF16">
    <property type="entry name" value="DNA-BINDING TRANSCRIPTIONAL ACTIVATOR DEVR_DOSR"/>
    <property type="match status" value="1"/>
</dbReference>
<dbReference type="PANTHER" id="PTHR44688">
    <property type="entry name" value="DNA-BINDING TRANSCRIPTIONAL ACTIVATOR DEVR_DOSR"/>
    <property type="match status" value="1"/>
</dbReference>
<evidence type="ECO:0000259" key="4">
    <source>
        <dbReference type="PROSITE" id="PS50043"/>
    </source>
</evidence>
<dbReference type="EMBL" id="CABIKM010000011">
    <property type="protein sequence ID" value="VUZ84352.1"/>
    <property type="molecule type" value="Genomic_DNA"/>
</dbReference>
<organism evidence="5 6">
    <name type="scientific">Candidatus Methylomirabilis lanthanidiphila</name>
    <dbReference type="NCBI Taxonomy" id="2211376"/>
    <lineage>
        <taxon>Bacteria</taxon>
        <taxon>Candidatus Methylomirabilota</taxon>
        <taxon>Candidatus Methylomirabilia</taxon>
        <taxon>Candidatus Methylomirabilales</taxon>
        <taxon>Candidatus Methylomirabilaceae</taxon>
        <taxon>Candidatus Methylomirabilis</taxon>
    </lineage>
</organism>
<evidence type="ECO:0000256" key="2">
    <source>
        <dbReference type="ARBA" id="ARBA00023125"/>
    </source>
</evidence>
<dbReference type="Pfam" id="PF00196">
    <property type="entry name" value="GerE"/>
    <property type="match status" value="1"/>
</dbReference>
<dbReference type="SUPFAM" id="SSF46894">
    <property type="entry name" value="C-terminal effector domain of the bipartite response regulators"/>
    <property type="match status" value="1"/>
</dbReference>
<evidence type="ECO:0000313" key="6">
    <source>
        <dbReference type="Proteomes" id="UP000334340"/>
    </source>
</evidence>
<dbReference type="Proteomes" id="UP000334340">
    <property type="component" value="Unassembled WGS sequence"/>
</dbReference>
<dbReference type="GO" id="GO:0006355">
    <property type="term" value="P:regulation of DNA-templated transcription"/>
    <property type="evidence" value="ECO:0007669"/>
    <property type="project" value="InterPro"/>
</dbReference>
<evidence type="ECO:0000313" key="5">
    <source>
        <dbReference type="EMBL" id="VUZ84352.1"/>
    </source>
</evidence>
<keyword evidence="6" id="KW-1185">Reference proteome</keyword>